<reference evidence="1" key="1">
    <citation type="submission" date="2018-05" db="EMBL/GenBank/DDBJ databases">
        <authorList>
            <person name="Lanie J.A."/>
            <person name="Ng W.-L."/>
            <person name="Kazmierczak K.M."/>
            <person name="Andrzejewski T.M."/>
            <person name="Davidsen T.M."/>
            <person name="Wayne K.J."/>
            <person name="Tettelin H."/>
            <person name="Glass J.I."/>
            <person name="Rusch D."/>
            <person name="Podicherti R."/>
            <person name="Tsui H.-C.T."/>
            <person name="Winkler M.E."/>
        </authorList>
    </citation>
    <scope>NUCLEOTIDE SEQUENCE</scope>
</reference>
<gene>
    <name evidence="1" type="ORF">METZ01_LOCUS110430</name>
</gene>
<organism evidence="1">
    <name type="scientific">marine metagenome</name>
    <dbReference type="NCBI Taxonomy" id="408172"/>
    <lineage>
        <taxon>unclassified sequences</taxon>
        <taxon>metagenomes</taxon>
        <taxon>ecological metagenomes</taxon>
    </lineage>
</organism>
<sequence>MTKLVIGTQYKENYNTTGEGEPYWKFKGGSEFIVSIPKGMSIVHLINEVAPLIEYKNEMSEEFILGHFVAEDNYQSDFEKSQIEYEGYGGYKEPRLEKVDGVWKELKIFENENGAYIDTWTVKEGNEKSDHTYHLEPIGTMEVDIKEEEHFFNNGS</sequence>
<dbReference type="EMBL" id="UINC01013302">
    <property type="protein sequence ID" value="SVA57576.1"/>
    <property type="molecule type" value="Genomic_DNA"/>
</dbReference>
<evidence type="ECO:0000313" key="1">
    <source>
        <dbReference type="EMBL" id="SVA57576.1"/>
    </source>
</evidence>
<proteinExistence type="predicted"/>
<dbReference type="AlphaFoldDB" id="A0A381WYG2"/>
<accession>A0A381WYG2</accession>
<protein>
    <submittedName>
        <fullName evidence="1">Uncharacterized protein</fullName>
    </submittedName>
</protein>
<name>A0A381WYG2_9ZZZZ</name>